<dbReference type="CDD" id="cd00876">
    <property type="entry name" value="Ras"/>
    <property type="match status" value="1"/>
</dbReference>
<dbReference type="GO" id="GO:0005886">
    <property type="term" value="C:plasma membrane"/>
    <property type="evidence" value="ECO:0007669"/>
    <property type="project" value="UniProtKB-SubCell"/>
</dbReference>
<dbReference type="Gene3D" id="3.40.50.300">
    <property type="entry name" value="P-loop containing nucleotide triphosphate hydrolases"/>
    <property type="match status" value="1"/>
</dbReference>
<dbReference type="SMART" id="SM00173">
    <property type="entry name" value="RAS"/>
    <property type="match status" value="1"/>
</dbReference>
<dbReference type="OrthoDB" id="5976022at2759"/>
<dbReference type="InterPro" id="IPR001806">
    <property type="entry name" value="Small_GTPase"/>
</dbReference>
<dbReference type="SMART" id="SM00175">
    <property type="entry name" value="RAB"/>
    <property type="match status" value="1"/>
</dbReference>
<gene>
    <name evidence="7" type="ORF">PsYK624_017480</name>
</gene>
<dbReference type="InterPro" id="IPR020849">
    <property type="entry name" value="Small_GTPase_Ras-type"/>
</dbReference>
<keyword evidence="6" id="KW-0472">Membrane</keyword>
<comment type="caution">
    <text evidence="7">The sequence shown here is derived from an EMBL/GenBank/DDBJ whole genome shotgun (WGS) entry which is preliminary data.</text>
</comment>
<keyword evidence="2" id="KW-1003">Cell membrane</keyword>
<evidence type="ECO:0000256" key="5">
    <source>
        <dbReference type="ARBA" id="ARBA00023134"/>
    </source>
</evidence>
<dbReference type="PROSITE" id="PS51421">
    <property type="entry name" value="RAS"/>
    <property type="match status" value="1"/>
</dbReference>
<comment type="subcellular location">
    <subcellularLocation>
        <location evidence="1">Cell membrane</location>
        <topology evidence="1">Lipid-anchor</topology>
        <orientation evidence="1">Cytoplasmic side</orientation>
    </subcellularLocation>
</comment>
<dbReference type="NCBIfam" id="TIGR00231">
    <property type="entry name" value="small_GTP"/>
    <property type="match status" value="1"/>
</dbReference>
<dbReference type="PANTHER" id="PTHR24070">
    <property type="entry name" value="RAS, DI-RAS, AND RHEB FAMILY MEMBERS OF SMALL GTPASE SUPERFAMILY"/>
    <property type="match status" value="1"/>
</dbReference>
<evidence type="ECO:0000256" key="1">
    <source>
        <dbReference type="ARBA" id="ARBA00004342"/>
    </source>
</evidence>
<keyword evidence="8" id="KW-1185">Reference proteome</keyword>
<dbReference type="SUPFAM" id="SSF52540">
    <property type="entry name" value="P-loop containing nucleoside triphosphate hydrolases"/>
    <property type="match status" value="1"/>
</dbReference>
<dbReference type="SMART" id="SM00174">
    <property type="entry name" value="RHO"/>
    <property type="match status" value="1"/>
</dbReference>
<reference evidence="7 8" key="1">
    <citation type="submission" date="2021-08" db="EMBL/GenBank/DDBJ databases">
        <title>Draft Genome Sequence of Phanerochaete sordida strain YK-624.</title>
        <authorList>
            <person name="Mori T."/>
            <person name="Dohra H."/>
            <person name="Suzuki T."/>
            <person name="Kawagishi H."/>
            <person name="Hirai H."/>
        </authorList>
    </citation>
    <scope>NUCLEOTIDE SEQUENCE [LARGE SCALE GENOMIC DNA]</scope>
    <source>
        <strain evidence="7 8">YK-624</strain>
    </source>
</reference>
<dbReference type="AlphaFoldDB" id="A0A9P3G0W3"/>
<organism evidence="7 8">
    <name type="scientific">Phanerochaete sordida</name>
    <dbReference type="NCBI Taxonomy" id="48140"/>
    <lineage>
        <taxon>Eukaryota</taxon>
        <taxon>Fungi</taxon>
        <taxon>Dikarya</taxon>
        <taxon>Basidiomycota</taxon>
        <taxon>Agaricomycotina</taxon>
        <taxon>Agaricomycetes</taxon>
        <taxon>Polyporales</taxon>
        <taxon>Phanerochaetaceae</taxon>
        <taxon>Phanerochaete</taxon>
    </lineage>
</organism>
<dbReference type="GO" id="GO:0005525">
    <property type="term" value="F:GTP binding"/>
    <property type="evidence" value="ECO:0007669"/>
    <property type="project" value="UniProtKB-KW"/>
</dbReference>
<dbReference type="InterPro" id="IPR027417">
    <property type="entry name" value="P-loop_NTPase"/>
</dbReference>
<dbReference type="Pfam" id="PF00071">
    <property type="entry name" value="Ras"/>
    <property type="match status" value="1"/>
</dbReference>
<dbReference type="FunFam" id="3.40.50.300:FF:001763">
    <property type="entry name" value="Ras family gtpase"/>
    <property type="match status" value="1"/>
</dbReference>
<name>A0A9P3G0W3_9APHY</name>
<sequence length="202" mass="23017">MARLRIGKSRDRRASKAMREYEVVVLGAGGVGKSALTVRFVNDSFLEHYNPTIEEQYRREIAVDGEHIALEILDTAGAEQFTALNEVYITSGHGFLLVFSLTHEASLHDLDNIRQQVLHIKQGEPDLPIVIVGTKMDLYNEREVTSGALQELATSWGIPFYETSAKRNWNIQEVFQDLTKQMKARYPDAPPKRRRKKDCIIM</sequence>
<keyword evidence="5" id="KW-0342">GTP-binding</keyword>
<evidence type="ECO:0000313" key="8">
    <source>
        <dbReference type="Proteomes" id="UP000703269"/>
    </source>
</evidence>
<dbReference type="EMBL" id="BPQB01000002">
    <property type="protein sequence ID" value="GJE85669.1"/>
    <property type="molecule type" value="Genomic_DNA"/>
</dbReference>
<dbReference type="PROSITE" id="PS51419">
    <property type="entry name" value="RAB"/>
    <property type="match status" value="1"/>
</dbReference>
<evidence type="ECO:0000256" key="6">
    <source>
        <dbReference type="ARBA" id="ARBA00023136"/>
    </source>
</evidence>
<dbReference type="PRINTS" id="PR00449">
    <property type="entry name" value="RASTRNSFRMNG"/>
</dbReference>
<proteinExistence type="predicted"/>
<evidence type="ECO:0000256" key="3">
    <source>
        <dbReference type="ARBA" id="ARBA00022741"/>
    </source>
</evidence>
<dbReference type="GO" id="GO:0007165">
    <property type="term" value="P:signal transduction"/>
    <property type="evidence" value="ECO:0007669"/>
    <property type="project" value="InterPro"/>
</dbReference>
<protein>
    <submittedName>
        <fullName evidence="7">Ras domain-containing protein</fullName>
    </submittedName>
</protein>
<dbReference type="GO" id="GO:0003924">
    <property type="term" value="F:GTPase activity"/>
    <property type="evidence" value="ECO:0007669"/>
    <property type="project" value="InterPro"/>
</dbReference>
<keyword evidence="4" id="KW-0378">Hydrolase</keyword>
<dbReference type="Proteomes" id="UP000703269">
    <property type="component" value="Unassembled WGS sequence"/>
</dbReference>
<evidence type="ECO:0000256" key="4">
    <source>
        <dbReference type="ARBA" id="ARBA00022801"/>
    </source>
</evidence>
<keyword evidence="3" id="KW-0547">Nucleotide-binding</keyword>
<accession>A0A9P3G0W3</accession>
<dbReference type="InterPro" id="IPR005225">
    <property type="entry name" value="Small_GTP-bd"/>
</dbReference>
<evidence type="ECO:0000256" key="2">
    <source>
        <dbReference type="ARBA" id="ARBA00022475"/>
    </source>
</evidence>
<dbReference type="PROSITE" id="PS51420">
    <property type="entry name" value="RHO"/>
    <property type="match status" value="1"/>
</dbReference>
<evidence type="ECO:0000313" key="7">
    <source>
        <dbReference type="EMBL" id="GJE85669.1"/>
    </source>
</evidence>